<keyword evidence="6" id="KW-1185">Reference proteome</keyword>
<feature type="region of interest" description="Disordered" evidence="2">
    <location>
        <begin position="297"/>
        <end position="353"/>
    </location>
</feature>
<keyword evidence="1" id="KW-0479">Metal-binding</keyword>
<keyword evidence="1" id="KW-0863">Zinc-finger</keyword>
<keyword evidence="3" id="KW-0472">Membrane</keyword>
<dbReference type="OrthoDB" id="8062037at2759"/>
<evidence type="ECO:0000313" key="5">
    <source>
        <dbReference type="EMBL" id="MQL99217.1"/>
    </source>
</evidence>
<organism evidence="5 6">
    <name type="scientific">Colocasia esculenta</name>
    <name type="common">Wild taro</name>
    <name type="synonym">Arum esculentum</name>
    <dbReference type="NCBI Taxonomy" id="4460"/>
    <lineage>
        <taxon>Eukaryota</taxon>
        <taxon>Viridiplantae</taxon>
        <taxon>Streptophyta</taxon>
        <taxon>Embryophyta</taxon>
        <taxon>Tracheophyta</taxon>
        <taxon>Spermatophyta</taxon>
        <taxon>Magnoliopsida</taxon>
        <taxon>Liliopsida</taxon>
        <taxon>Araceae</taxon>
        <taxon>Aroideae</taxon>
        <taxon>Colocasieae</taxon>
        <taxon>Colocasia</taxon>
    </lineage>
</organism>
<feature type="compositionally biased region" description="Low complexity" evidence="2">
    <location>
        <begin position="199"/>
        <end position="212"/>
    </location>
</feature>
<comment type="caution">
    <text evidence="5">The sequence shown here is derived from an EMBL/GenBank/DDBJ whole genome shotgun (WGS) entry which is preliminary data.</text>
</comment>
<dbReference type="InterPro" id="IPR001841">
    <property type="entry name" value="Znf_RING"/>
</dbReference>
<dbReference type="FunFam" id="3.30.40.10:FF:000388">
    <property type="entry name" value="Putative RING zinc finger domain superfamily protein"/>
    <property type="match status" value="1"/>
</dbReference>
<accession>A0A843VXX6</accession>
<dbReference type="PANTHER" id="PTHR47531">
    <property type="entry name" value="RING/U-BOX SUPERFAMILY PROTEIN"/>
    <property type="match status" value="1"/>
</dbReference>
<evidence type="ECO:0000259" key="4">
    <source>
        <dbReference type="PROSITE" id="PS50089"/>
    </source>
</evidence>
<keyword evidence="3" id="KW-1133">Transmembrane helix</keyword>
<name>A0A843VXX6_COLES</name>
<reference evidence="5" key="1">
    <citation type="submission" date="2017-07" db="EMBL/GenBank/DDBJ databases">
        <title>Taro Niue Genome Assembly and Annotation.</title>
        <authorList>
            <person name="Atibalentja N."/>
            <person name="Keating K."/>
            <person name="Fields C.J."/>
        </authorList>
    </citation>
    <scope>NUCLEOTIDE SEQUENCE</scope>
    <source>
        <strain evidence="5">Niue_2</strain>
        <tissue evidence="5">Leaf</tissue>
    </source>
</reference>
<dbReference type="SUPFAM" id="SSF57850">
    <property type="entry name" value="RING/U-box"/>
    <property type="match status" value="1"/>
</dbReference>
<feature type="compositionally biased region" description="Polar residues" evidence="2">
    <location>
        <begin position="213"/>
        <end position="228"/>
    </location>
</feature>
<evidence type="ECO:0000256" key="3">
    <source>
        <dbReference type="SAM" id="Phobius"/>
    </source>
</evidence>
<dbReference type="Pfam" id="PF13639">
    <property type="entry name" value="zf-RING_2"/>
    <property type="match status" value="1"/>
</dbReference>
<feature type="compositionally biased region" description="Polar residues" evidence="2">
    <location>
        <begin position="327"/>
        <end position="347"/>
    </location>
</feature>
<dbReference type="PROSITE" id="PS50089">
    <property type="entry name" value="ZF_RING_2"/>
    <property type="match status" value="1"/>
</dbReference>
<feature type="compositionally biased region" description="Low complexity" evidence="2">
    <location>
        <begin position="234"/>
        <end position="251"/>
    </location>
</feature>
<dbReference type="AlphaFoldDB" id="A0A843VXX6"/>
<dbReference type="GO" id="GO:0008270">
    <property type="term" value="F:zinc ion binding"/>
    <property type="evidence" value="ECO:0007669"/>
    <property type="project" value="UniProtKB-KW"/>
</dbReference>
<evidence type="ECO:0000256" key="2">
    <source>
        <dbReference type="SAM" id="MobiDB-lite"/>
    </source>
</evidence>
<protein>
    <recommendedName>
        <fullName evidence="4">RING-type domain-containing protein</fullName>
    </recommendedName>
</protein>
<dbReference type="Proteomes" id="UP000652761">
    <property type="component" value="Unassembled WGS sequence"/>
</dbReference>
<keyword evidence="3" id="KW-0812">Transmembrane</keyword>
<feature type="region of interest" description="Disordered" evidence="2">
    <location>
        <begin position="102"/>
        <end position="138"/>
    </location>
</feature>
<feature type="region of interest" description="Disordered" evidence="2">
    <location>
        <begin position="193"/>
        <end position="270"/>
    </location>
</feature>
<sequence length="570" mass="61424">MGSGGSKQVGAAAAADDDGGARSAVGGSRGSGGERRRRWLRAGALGSACFRLQPFAAASDADEQHGKRRESLRSNACTDETAIKSQRRTGGCCFKFRVRQPGQTTCSGSPCSELDSGRQAQEGTSHADPSDGSSSTLTQPAAIAWSSNSLGHSRSNLGSLSDGIVSRLDRASCLGASGAQAFLPASCPLQNPEAVNHVNTDSSGSSDSSNGTGEASTAADNTSSQGVVGSSMDLGAGVSGSSNGNLVGTGNFDRRPSRRNRPQEPLEGSIRFSRTLSVGRLRDRVLRGPSFSDRFPGPASLDDRLVESNGNGTGRRPLHQAVRGVLSSETSDDVFSTSNTGHPTSMSRPMGNSHDYVSETPQLREVTNRDILEHRSAFAERRRRIRSQVRALQQLSNRVENFPGHDRSCILSGQHRTGHCACRRDSRPSNPSDSRNTRSSISRIVMLAEALFEVLDEIHQQAVVLTSRPSVSSIGSVPAPKEAVERMPLRIYRRPQKHHNEEASQCYICLVEYEDGDYVRILPCHHEFHRACVDKWLKEIHSYLTLVVLGFAHFVAVMFVHLICLDNLCS</sequence>
<keyword evidence="1" id="KW-0862">Zinc</keyword>
<gene>
    <name evidence="5" type="ORF">Taro_031937</name>
</gene>
<feature type="domain" description="RING-type" evidence="4">
    <location>
        <begin position="506"/>
        <end position="536"/>
    </location>
</feature>
<dbReference type="Gene3D" id="3.30.40.10">
    <property type="entry name" value="Zinc/RING finger domain, C3HC4 (zinc finger)"/>
    <property type="match status" value="1"/>
</dbReference>
<feature type="region of interest" description="Disordered" evidence="2">
    <location>
        <begin position="1"/>
        <end position="37"/>
    </location>
</feature>
<proteinExistence type="predicted"/>
<dbReference type="EMBL" id="NMUH01002314">
    <property type="protein sequence ID" value="MQL99217.1"/>
    <property type="molecule type" value="Genomic_DNA"/>
</dbReference>
<evidence type="ECO:0000313" key="6">
    <source>
        <dbReference type="Proteomes" id="UP000652761"/>
    </source>
</evidence>
<dbReference type="InterPro" id="IPR013083">
    <property type="entry name" value="Znf_RING/FYVE/PHD"/>
</dbReference>
<dbReference type="PANTHER" id="PTHR47531:SF2">
    <property type="entry name" value="RING_U-BOX SUPERFAMILY PROTEIN"/>
    <property type="match status" value="1"/>
</dbReference>
<feature type="transmembrane region" description="Helical" evidence="3">
    <location>
        <begin position="543"/>
        <end position="565"/>
    </location>
</feature>
<evidence type="ECO:0000256" key="1">
    <source>
        <dbReference type="PROSITE-ProRule" id="PRU00175"/>
    </source>
</evidence>